<name>D7D8E6_STAHD</name>
<dbReference type="InterPro" id="IPR036388">
    <property type="entry name" value="WH-like_DNA-bd_sf"/>
</dbReference>
<keyword evidence="1" id="KW-1133">Transmembrane helix</keyword>
<sequence>MRVLKFANLVTIRMGEEGMRSLVDLLMFLGLPGVAASALAVLIKESIPLSLNELSQKTGYAKSHLCTHLKHLAFNGLVKVKKVGRKKLFYTDGDTLARLILKHLSELKSRIDFAASETNNSELSNILLSYSRRLHEVIYLGKT</sequence>
<reference evidence="3" key="1">
    <citation type="submission" date="2010-05" db="EMBL/GenBank/DDBJ databases">
        <title>Complete sequence of Staphylothermus hellenicus DSM 12710.</title>
        <authorList>
            <consortium name="US DOE Joint Genome Institute"/>
            <person name="Lucas S."/>
            <person name="Copeland A."/>
            <person name="Lapidus A."/>
            <person name="Cheng J.-F."/>
            <person name="Bruce D."/>
            <person name="Goodwin L."/>
            <person name="Pitluck S."/>
            <person name="Davenport K."/>
            <person name="Detter J.C."/>
            <person name="Han C."/>
            <person name="Tapia R."/>
            <person name="Larimer F."/>
            <person name="Land M."/>
            <person name="Hauser L."/>
            <person name="Kyrpides N."/>
            <person name="Mikhailova N."/>
            <person name="Anderson I.J."/>
            <person name="Woyke T."/>
        </authorList>
    </citation>
    <scope>NUCLEOTIDE SEQUENCE [LARGE SCALE GENOMIC DNA]</scope>
    <source>
        <strain evidence="3">DSM 12710 / JCM 10830 / BK20S6-10-b1 / P8</strain>
    </source>
</reference>
<organism evidence="2 3">
    <name type="scientific">Staphylothermus hellenicus (strain DSM 12710 / JCM 10830 / BK20S6-10-b1 / P8)</name>
    <dbReference type="NCBI Taxonomy" id="591019"/>
    <lineage>
        <taxon>Archaea</taxon>
        <taxon>Thermoproteota</taxon>
        <taxon>Thermoprotei</taxon>
        <taxon>Desulfurococcales</taxon>
        <taxon>Desulfurococcaceae</taxon>
        <taxon>Staphylothermus</taxon>
    </lineage>
</organism>
<dbReference type="KEGG" id="shc:Shell_0936"/>
<keyword evidence="1" id="KW-0472">Membrane</keyword>
<reference evidence="2 3" key="2">
    <citation type="journal article" date="2011" name="Stand. Genomic Sci.">
        <title>Complete genome sequence of Staphylothermus hellenicus P8.</title>
        <authorList>
            <person name="Anderson I."/>
            <person name="Wirth R."/>
            <person name="Lucas S."/>
            <person name="Copeland A."/>
            <person name="Lapidus A."/>
            <person name="Cheng J.F."/>
            <person name="Goodwin L."/>
            <person name="Pitluck S."/>
            <person name="Davenport K."/>
            <person name="Detter J.C."/>
            <person name="Han C."/>
            <person name="Tapia R."/>
            <person name="Land M."/>
            <person name="Hauser L."/>
            <person name="Pati A."/>
            <person name="Mikhailova N."/>
            <person name="Woyke T."/>
            <person name="Klenk H.P."/>
            <person name="Kyrpides N."/>
            <person name="Ivanova N."/>
        </authorList>
    </citation>
    <scope>NUCLEOTIDE SEQUENCE [LARGE SCALE GENOMIC DNA]</scope>
    <source>
        <strain evidence="3">DSM 12710 / JCM 10830 / BK20S6-10-b1 / P8</strain>
    </source>
</reference>
<dbReference type="AlphaFoldDB" id="D7D8E6"/>
<dbReference type="SUPFAM" id="SSF46785">
    <property type="entry name" value="Winged helix' DNA-binding domain"/>
    <property type="match status" value="1"/>
</dbReference>
<dbReference type="HOGENOM" id="CLU_2056166_0_0_2"/>
<evidence type="ECO:0000313" key="3">
    <source>
        <dbReference type="Proteomes" id="UP000002573"/>
    </source>
</evidence>
<evidence type="ECO:0000313" key="2">
    <source>
        <dbReference type="EMBL" id="ADI32042.1"/>
    </source>
</evidence>
<protein>
    <recommendedName>
        <fullName evidence="4">HTH arsR-type domain-containing protein</fullName>
    </recommendedName>
</protein>
<dbReference type="Proteomes" id="UP000002573">
    <property type="component" value="Chromosome"/>
</dbReference>
<evidence type="ECO:0008006" key="4">
    <source>
        <dbReference type="Google" id="ProtNLM"/>
    </source>
</evidence>
<proteinExistence type="predicted"/>
<feature type="transmembrane region" description="Helical" evidence="1">
    <location>
        <begin position="21"/>
        <end position="43"/>
    </location>
</feature>
<dbReference type="eggNOG" id="arCOG02795">
    <property type="taxonomic scope" value="Archaea"/>
</dbReference>
<keyword evidence="3" id="KW-1185">Reference proteome</keyword>
<dbReference type="InterPro" id="IPR036390">
    <property type="entry name" value="WH_DNA-bd_sf"/>
</dbReference>
<keyword evidence="1" id="KW-0812">Transmembrane</keyword>
<dbReference type="Gene3D" id="1.10.10.10">
    <property type="entry name" value="Winged helix-like DNA-binding domain superfamily/Winged helix DNA-binding domain"/>
    <property type="match status" value="1"/>
</dbReference>
<evidence type="ECO:0000256" key="1">
    <source>
        <dbReference type="SAM" id="Phobius"/>
    </source>
</evidence>
<gene>
    <name evidence="2" type="ordered locus">Shell_0936</name>
</gene>
<dbReference type="EMBL" id="CP002051">
    <property type="protein sequence ID" value="ADI32042.1"/>
    <property type="molecule type" value="Genomic_DNA"/>
</dbReference>
<accession>D7D8E6</accession>
<dbReference type="STRING" id="591019.Shell_0936"/>